<evidence type="ECO:0000256" key="4">
    <source>
        <dbReference type="ARBA" id="ARBA00022989"/>
    </source>
</evidence>
<comment type="caution">
    <text evidence="9">The sequence shown here is derived from an EMBL/GenBank/DDBJ whole genome shotgun (WGS) entry which is preliminary data.</text>
</comment>
<evidence type="ECO:0000256" key="3">
    <source>
        <dbReference type="ARBA" id="ARBA00022692"/>
    </source>
</evidence>
<reference evidence="9" key="1">
    <citation type="submission" date="2019-12" db="EMBL/GenBank/DDBJ databases">
        <title>Genome sequencing and annotation of Brassica cretica.</title>
        <authorList>
            <person name="Studholme D.J."/>
            <person name="Sarris P."/>
        </authorList>
    </citation>
    <scope>NUCLEOTIDE SEQUENCE</scope>
    <source>
        <strain evidence="9">PFS-109/04</strain>
        <tissue evidence="9">Leaf</tissue>
    </source>
</reference>
<evidence type="ECO:0000256" key="2">
    <source>
        <dbReference type="ARBA" id="ARBA00009074"/>
    </source>
</evidence>
<dbReference type="InterPro" id="IPR004312">
    <property type="entry name" value="ATHILA_Orf1_C"/>
</dbReference>
<keyword evidence="3" id="KW-0812">Transmembrane</keyword>
<dbReference type="Pfam" id="PF03078">
    <property type="entry name" value="ATHILA"/>
    <property type="match status" value="1"/>
</dbReference>
<comment type="subcellular location">
    <subcellularLocation>
        <location evidence="1">Membrane</location>
        <topology evidence="1">Multi-pass membrane protein</topology>
    </subcellularLocation>
</comment>
<feature type="compositionally biased region" description="Basic and acidic residues" evidence="7">
    <location>
        <begin position="176"/>
        <end position="198"/>
    </location>
</feature>
<dbReference type="Proteomes" id="UP000712600">
    <property type="component" value="Unassembled WGS sequence"/>
</dbReference>
<name>A0A8S9MYA0_BRACR</name>
<feature type="domain" description="Arabidopsis retrotransposon Orf1 C-terminal" evidence="8">
    <location>
        <begin position="181"/>
        <end position="254"/>
    </location>
</feature>
<organism evidence="9 10">
    <name type="scientific">Brassica cretica</name>
    <name type="common">Mustard</name>
    <dbReference type="NCBI Taxonomy" id="69181"/>
    <lineage>
        <taxon>Eukaryota</taxon>
        <taxon>Viridiplantae</taxon>
        <taxon>Streptophyta</taxon>
        <taxon>Embryophyta</taxon>
        <taxon>Tracheophyta</taxon>
        <taxon>Spermatophyta</taxon>
        <taxon>Magnoliopsida</taxon>
        <taxon>eudicotyledons</taxon>
        <taxon>Gunneridae</taxon>
        <taxon>Pentapetalae</taxon>
        <taxon>rosids</taxon>
        <taxon>malvids</taxon>
        <taxon>Brassicales</taxon>
        <taxon>Brassicaceae</taxon>
        <taxon>Brassiceae</taxon>
        <taxon>Brassica</taxon>
    </lineage>
</organism>
<keyword evidence="4" id="KW-1133">Transmembrane helix</keyword>
<accession>A0A8S9MYA0</accession>
<comment type="similarity">
    <text evidence="2">Belongs to the UPF0496 family.</text>
</comment>
<dbReference type="PANTHER" id="PTHR31113">
    <property type="entry name" value="UPF0496 PROTEIN 3-RELATED"/>
    <property type="match status" value="1"/>
</dbReference>
<sequence length="659" mass="74515">MVFCGLPFPLMNCIKPSSHKNGPNTSLVKTVRTDMGSKYSSDLRSYTFACQQDSNLKSFDSSLHQRTNSVMRSLAESQSISQGSLMEVYGYLLDLNRDVVSLIIESREDVINNKYLSSLVDVYFKNTSKTLDFCNTVQNCVKKAEISKLIIRYAVKLFEAGLGFRMKRTKMSAKKNTQEEGSSQREKQRPKKWDKSDTTHYNNMKKVAVPATQLACPETMTILGIQADIEGLFQNMGLGQLCNLNEPTYPELIVPTSSSKYKMVFCGLFSPLMNCIKPNSINKNTSLVRTDMSSKYSSDLKYYTSACQQDSDLKTFDSSLHKRTNSVMKLLADQAKSQSISQGSLIVMEVYEFMLDLNRDVVKEIIESREDVRNNKDLTSLVDVYFKNTSKTLDFCNTVQNCVKIAENSRLIIRYAVKQFEAESEDAKRNKYAKTLEELNKFKAVGDPFDGELLTQYESVCEEQDLLLEELGKLRAKLDKKQRNLKTWRRLSNVVFITAFVSVLLLSVAAAALSAPIVLTAVAAGLTPSIEVVGKWSNGMWKKYEKAVRRQRELVPKVETGAKINRIATDSIRLEVENLRIKLKFILETVDFAVEREGGGEEDEEATRLAMQEIKKKVEGLTEKIKEVGQHTDRFSKVISSERRLVLQHILSLPANSLS</sequence>
<feature type="region of interest" description="Disordered" evidence="7">
    <location>
        <begin position="169"/>
        <end position="198"/>
    </location>
</feature>
<dbReference type="AlphaFoldDB" id="A0A8S9MYA0"/>
<dbReference type="GO" id="GO:0016020">
    <property type="term" value="C:membrane"/>
    <property type="evidence" value="ECO:0007669"/>
    <property type="project" value="UniProtKB-SubCell"/>
</dbReference>
<feature type="coiled-coil region" evidence="6">
    <location>
        <begin position="464"/>
        <end position="491"/>
    </location>
</feature>
<evidence type="ECO:0000256" key="1">
    <source>
        <dbReference type="ARBA" id="ARBA00004141"/>
    </source>
</evidence>
<evidence type="ECO:0000313" key="10">
    <source>
        <dbReference type="Proteomes" id="UP000712600"/>
    </source>
</evidence>
<keyword evidence="6" id="KW-0175">Coiled coil</keyword>
<keyword evidence="5" id="KW-0472">Membrane</keyword>
<dbReference type="InterPro" id="IPR007749">
    <property type="entry name" value="DUF677"/>
</dbReference>
<gene>
    <name evidence="9" type="ORF">F2Q69_00055029</name>
</gene>
<dbReference type="EMBL" id="QGKX02002183">
    <property type="protein sequence ID" value="KAF3486422.1"/>
    <property type="molecule type" value="Genomic_DNA"/>
</dbReference>
<dbReference type="PANTHER" id="PTHR31113:SF13">
    <property type="entry name" value="(RAPE) HYPOTHETICAL PROTEIN"/>
    <property type="match status" value="1"/>
</dbReference>
<evidence type="ECO:0000256" key="5">
    <source>
        <dbReference type="ARBA" id="ARBA00023136"/>
    </source>
</evidence>
<evidence type="ECO:0000256" key="6">
    <source>
        <dbReference type="SAM" id="Coils"/>
    </source>
</evidence>
<proteinExistence type="inferred from homology"/>
<evidence type="ECO:0000259" key="8">
    <source>
        <dbReference type="Pfam" id="PF03078"/>
    </source>
</evidence>
<evidence type="ECO:0000313" key="9">
    <source>
        <dbReference type="EMBL" id="KAF3486422.1"/>
    </source>
</evidence>
<protein>
    <recommendedName>
        <fullName evidence="8">Arabidopsis retrotransposon Orf1 C-terminal domain-containing protein</fullName>
    </recommendedName>
</protein>
<evidence type="ECO:0000256" key="7">
    <source>
        <dbReference type="SAM" id="MobiDB-lite"/>
    </source>
</evidence>
<dbReference type="Pfam" id="PF05055">
    <property type="entry name" value="DUF677"/>
    <property type="match status" value="2"/>
</dbReference>